<dbReference type="AlphaFoldDB" id="A0A803MW64"/>
<feature type="transmembrane region" description="Helical" evidence="5">
    <location>
        <begin position="393"/>
        <end position="411"/>
    </location>
</feature>
<evidence type="ECO:0000256" key="3">
    <source>
        <dbReference type="ARBA" id="ARBA00022989"/>
    </source>
</evidence>
<dbReference type="OMA" id="MPSLMYY"/>
<feature type="transmembrane region" description="Helical" evidence="5">
    <location>
        <begin position="238"/>
        <end position="261"/>
    </location>
</feature>
<dbReference type="InterPro" id="IPR056555">
    <property type="entry name" value="NFD4_C"/>
</dbReference>
<feature type="transmembrane region" description="Helical" evidence="5">
    <location>
        <begin position="173"/>
        <end position="194"/>
    </location>
</feature>
<keyword evidence="6" id="KW-0732">Signal</keyword>
<evidence type="ECO:0000256" key="1">
    <source>
        <dbReference type="ARBA" id="ARBA00004141"/>
    </source>
</evidence>
<dbReference type="InterPro" id="IPR010658">
    <property type="entry name" value="Nodulin-like"/>
</dbReference>
<dbReference type="InterPro" id="IPR036259">
    <property type="entry name" value="MFS_trans_sf"/>
</dbReference>
<keyword evidence="3 5" id="KW-1133">Transmembrane helix</keyword>
<gene>
    <name evidence="9" type="primary">LOC110684660</name>
</gene>
<reference evidence="9" key="2">
    <citation type="submission" date="2021-03" db="UniProtKB">
        <authorList>
            <consortium name="EnsemblPlants"/>
        </authorList>
    </citation>
    <scope>IDENTIFICATION</scope>
</reference>
<dbReference type="KEGG" id="cqi:110684660"/>
<evidence type="ECO:0000256" key="4">
    <source>
        <dbReference type="ARBA" id="ARBA00023136"/>
    </source>
</evidence>
<feature type="transmembrane region" description="Helical" evidence="5">
    <location>
        <begin position="495"/>
        <end position="514"/>
    </location>
</feature>
<dbReference type="RefSeq" id="XP_021716787.1">
    <property type="nucleotide sequence ID" value="XM_021861095.1"/>
</dbReference>
<evidence type="ECO:0000259" key="8">
    <source>
        <dbReference type="Pfam" id="PF23262"/>
    </source>
</evidence>
<name>A0A803MW64_CHEQI</name>
<comment type="subcellular location">
    <subcellularLocation>
        <location evidence="1">Membrane</location>
        <topology evidence="1">Multi-pass membrane protein</topology>
    </subcellularLocation>
</comment>
<dbReference type="PANTHER" id="PTHR21576:SF11">
    <property type="entry name" value="MAJOR FACILITATOR SUPERFAMILY PROTEIN"/>
    <property type="match status" value="1"/>
</dbReference>
<dbReference type="Pfam" id="PF23262">
    <property type="entry name" value="NFD4_C"/>
    <property type="match status" value="1"/>
</dbReference>
<feature type="transmembrane region" description="Helical" evidence="5">
    <location>
        <begin position="324"/>
        <end position="342"/>
    </location>
</feature>
<dbReference type="Pfam" id="PF06813">
    <property type="entry name" value="Nodulin-like"/>
    <property type="match status" value="1"/>
</dbReference>
<dbReference type="GO" id="GO:0016020">
    <property type="term" value="C:membrane"/>
    <property type="evidence" value="ECO:0007669"/>
    <property type="project" value="UniProtKB-SubCell"/>
</dbReference>
<feature type="transmembrane region" description="Helical" evidence="5">
    <location>
        <begin position="455"/>
        <end position="475"/>
    </location>
</feature>
<dbReference type="Gramene" id="AUR62036229-RA">
    <property type="protein sequence ID" value="AUR62036229-RA:cds"/>
    <property type="gene ID" value="AUR62036229"/>
</dbReference>
<feature type="domain" description="Nodulin-like" evidence="7">
    <location>
        <begin position="8"/>
        <end position="254"/>
    </location>
</feature>
<feature type="domain" description="NFD4 C-terminal" evidence="8">
    <location>
        <begin position="307"/>
        <end position="520"/>
    </location>
</feature>
<feature type="transmembrane region" description="Helical" evidence="5">
    <location>
        <begin position="354"/>
        <end position="373"/>
    </location>
</feature>
<keyword evidence="10" id="KW-1185">Reference proteome</keyword>
<feature type="transmembrane region" description="Helical" evidence="5">
    <location>
        <begin position="106"/>
        <end position="128"/>
    </location>
</feature>
<evidence type="ECO:0000256" key="2">
    <source>
        <dbReference type="ARBA" id="ARBA00022692"/>
    </source>
</evidence>
<evidence type="ECO:0008006" key="11">
    <source>
        <dbReference type="Google" id="ProtNLM"/>
    </source>
</evidence>
<dbReference type="OrthoDB" id="410267at2759"/>
<evidence type="ECO:0000313" key="10">
    <source>
        <dbReference type="Proteomes" id="UP000596660"/>
    </source>
</evidence>
<dbReference type="Gene3D" id="1.20.1250.20">
    <property type="entry name" value="MFS general substrate transporter like domains"/>
    <property type="match status" value="1"/>
</dbReference>
<feature type="transmembrane region" description="Helical" evidence="5">
    <location>
        <begin position="140"/>
        <end position="161"/>
    </location>
</feature>
<dbReference type="Proteomes" id="UP000596660">
    <property type="component" value="Unplaced"/>
</dbReference>
<dbReference type="EnsemblPlants" id="AUR62036229-RA">
    <property type="protein sequence ID" value="AUR62036229-RA:cds"/>
    <property type="gene ID" value="AUR62036229"/>
</dbReference>
<organism evidence="9 10">
    <name type="scientific">Chenopodium quinoa</name>
    <name type="common">Quinoa</name>
    <dbReference type="NCBI Taxonomy" id="63459"/>
    <lineage>
        <taxon>Eukaryota</taxon>
        <taxon>Viridiplantae</taxon>
        <taxon>Streptophyta</taxon>
        <taxon>Embryophyta</taxon>
        <taxon>Tracheophyta</taxon>
        <taxon>Spermatophyta</taxon>
        <taxon>Magnoliopsida</taxon>
        <taxon>eudicotyledons</taxon>
        <taxon>Gunneridae</taxon>
        <taxon>Pentapetalae</taxon>
        <taxon>Caryophyllales</taxon>
        <taxon>Chenopodiaceae</taxon>
        <taxon>Chenopodioideae</taxon>
        <taxon>Atripliceae</taxon>
        <taxon>Chenopodium</taxon>
    </lineage>
</organism>
<feature type="chain" id="PRO_5031258989" description="Nodulin-like domain-containing protein" evidence="6">
    <location>
        <begin position="24"/>
        <end position="524"/>
    </location>
</feature>
<feature type="signal peptide" evidence="6">
    <location>
        <begin position="1"/>
        <end position="23"/>
    </location>
</feature>
<protein>
    <recommendedName>
        <fullName evidence="11">Nodulin-like domain-containing protein</fullName>
    </recommendedName>
</protein>
<dbReference type="GeneID" id="110684660"/>
<evidence type="ECO:0000313" key="9">
    <source>
        <dbReference type="EnsemblPlants" id="AUR62036229-RA:cds"/>
    </source>
</evidence>
<keyword evidence="4 5" id="KW-0472">Membrane</keyword>
<proteinExistence type="predicted"/>
<reference evidence="9" key="1">
    <citation type="journal article" date="2017" name="Nature">
        <title>The genome of Chenopodium quinoa.</title>
        <authorList>
            <person name="Jarvis D.E."/>
            <person name="Ho Y.S."/>
            <person name="Lightfoot D.J."/>
            <person name="Schmoeckel S.M."/>
            <person name="Li B."/>
            <person name="Borm T.J.A."/>
            <person name="Ohyanagi H."/>
            <person name="Mineta K."/>
            <person name="Michell C.T."/>
            <person name="Saber N."/>
            <person name="Kharbatia N.M."/>
            <person name="Rupper R.R."/>
            <person name="Sharp A.R."/>
            <person name="Dally N."/>
            <person name="Boughton B.A."/>
            <person name="Woo Y.H."/>
            <person name="Gao G."/>
            <person name="Schijlen E.G.W.M."/>
            <person name="Guo X."/>
            <person name="Momin A.A."/>
            <person name="Negrao S."/>
            <person name="Al-Babili S."/>
            <person name="Gehring C."/>
            <person name="Roessner U."/>
            <person name="Jung C."/>
            <person name="Murphy K."/>
            <person name="Arold S.T."/>
            <person name="Gojobori T."/>
            <person name="van der Linden C.G."/>
            <person name="van Loo E.N."/>
            <person name="Jellen E.N."/>
            <person name="Maughan P.J."/>
            <person name="Tester M."/>
        </authorList>
    </citation>
    <scope>NUCLEOTIDE SEQUENCE [LARGE SCALE GENOMIC DNA]</scope>
    <source>
        <strain evidence="9">cv. PI 614886</strain>
    </source>
</reference>
<dbReference type="SUPFAM" id="SSF103473">
    <property type="entry name" value="MFS general substrate transporter"/>
    <property type="match status" value="1"/>
</dbReference>
<keyword evidence="2 5" id="KW-0812">Transmembrane</keyword>
<accession>A0A803MW64</accession>
<sequence>MTRSTALQWLSLVGIIWLQSINGTNSNFPAYSSQLKQLLSISQLQLNNLALASDAGKLFGWFAGIAAIYLPLWLVLLIGSSLGLIGYGLQYLFLTHHITFLSYWHIFFLTVLAGNGICWINTVCYLVSIQNFPFHRQAAVGLSTCYLGLSAVIYTAAVGAFSSKHSKKAEEYMLFNSLFPLVVSIITAPFLRHIDNDKPKRVGRGFFGVLVITIATGIYAVMSNLGPISRKSSPRFKVVGLGVCLTALLLIPMAEFFVHILEEKCRINRERRVCDLTTDADEVDDQQDVENRIKDQSDNIVEVKQEICAMEEIGVKLMLKRLNFWLYFFIYISGATLGLVYLNNLGQIAESRGYARISSLVSLASAFVFFGRLLPTALDYAYSRSKCMVPGPASIGVAMMPMAAAFFLLIINNSNLLLHFSTAIISFSTGIITAISVSTTTELFGPNNFGVNHNVVVANIPLGSFLFGGLAALLYRKEGDGHGRCLGLQCYSKTFGIWGSLCSLGIVLALVLHFRTRKFYLQRL</sequence>
<evidence type="ECO:0000256" key="5">
    <source>
        <dbReference type="SAM" id="Phobius"/>
    </source>
</evidence>
<dbReference type="PANTHER" id="PTHR21576">
    <property type="entry name" value="UNCHARACTERIZED NODULIN-LIKE PROTEIN"/>
    <property type="match status" value="1"/>
</dbReference>
<feature type="transmembrane region" description="Helical" evidence="5">
    <location>
        <begin position="61"/>
        <end position="94"/>
    </location>
</feature>
<feature type="transmembrane region" description="Helical" evidence="5">
    <location>
        <begin position="416"/>
        <end position="435"/>
    </location>
</feature>
<evidence type="ECO:0000256" key="6">
    <source>
        <dbReference type="SAM" id="SignalP"/>
    </source>
</evidence>
<feature type="transmembrane region" description="Helical" evidence="5">
    <location>
        <begin position="206"/>
        <end position="226"/>
    </location>
</feature>
<evidence type="ECO:0000259" key="7">
    <source>
        <dbReference type="Pfam" id="PF06813"/>
    </source>
</evidence>